<feature type="domain" description="Pyridine nucleotide-disulphide oxidoreductase dimerisation" evidence="15">
    <location>
        <begin position="339"/>
        <end position="447"/>
    </location>
</feature>
<dbReference type="FunFam" id="3.50.50.60:FF:000051">
    <property type="entry name" value="Glutathione reductase"/>
    <property type="match status" value="1"/>
</dbReference>
<dbReference type="GO" id="GO:0050660">
    <property type="term" value="F:flavin adenine dinucleotide binding"/>
    <property type="evidence" value="ECO:0007669"/>
    <property type="project" value="InterPro"/>
</dbReference>
<dbReference type="InterPro" id="IPR016156">
    <property type="entry name" value="FAD/NAD-linked_Rdtase_dimer_sf"/>
</dbReference>
<feature type="binding site" evidence="11">
    <location>
        <position position="304"/>
    </location>
    <ligand>
        <name>FAD</name>
        <dbReference type="ChEBI" id="CHEBI:57692"/>
    </ligand>
</feature>
<dbReference type="AlphaFoldDB" id="G4SU14"/>
<evidence type="ECO:0000259" key="15">
    <source>
        <dbReference type="Pfam" id="PF02852"/>
    </source>
</evidence>
<dbReference type="Pfam" id="PF07992">
    <property type="entry name" value="Pyr_redox_2"/>
    <property type="match status" value="1"/>
</dbReference>
<keyword evidence="4 11" id="KW-0274">FAD</keyword>
<keyword evidence="18" id="KW-1185">Reference proteome</keyword>
<dbReference type="HOGENOM" id="CLU_016755_2_1_6"/>
<dbReference type="PIRSF" id="PIRSF000350">
    <property type="entry name" value="Mercury_reductase_MerA"/>
    <property type="match status" value="1"/>
</dbReference>
<dbReference type="Pfam" id="PF02852">
    <property type="entry name" value="Pyr_redox_dim"/>
    <property type="match status" value="1"/>
</dbReference>
<sequence>MQMTDYDFELFVIGAGSGGVRAARTAANLGIRVAIAEDRHLGGTCVNVGCVPKKLFVYASHFREDFEAAKGFGWSLSEPGFDWPRLLSQKDRELERLRGIYGSLLDKSGVTLIEGRATLLDAHTVQVGETRYRSERILIATGGKPFIPDFPGNEHVVNSDDMFALDKLPKRLLIVGGGYIAVEFAGIMHGMGVNTKLCYRGEQILRGFDHDVRAFADQEMRKKGIDILLNTNIKSVARTESGYEAHTDRNQIVEADLILYATGRNPNTAGLGLSELGVALTENGEIVVDDRYQSNIPSIYALGDVTGGLNLTPVATAEAMALVNTLYTDKPTSVDYDYIPTAVFSQPNIGTVGLTESEAKERYSDIEIYKSVFTPMKHTLSGFDEKTMMKMIVRKSTDRVLGIHMVGPEAGEIIQGMAVAIRAGATKAVFDSTIGIHPTAAEELVTMRKSVG</sequence>
<keyword evidence="3 13" id="KW-0285">Flavoprotein</keyword>
<dbReference type="InterPro" id="IPR023753">
    <property type="entry name" value="FAD/NAD-binding_dom"/>
</dbReference>
<evidence type="ECO:0000256" key="13">
    <source>
        <dbReference type="RuleBase" id="RU003691"/>
    </source>
</evidence>
<organism evidence="17 18">
    <name type="scientific">Methylotuvimicrobium alcaliphilum (strain DSM 19304 / NCIMB 14124 / VKM B-2133 / 20Z)</name>
    <name type="common">Methylomicrobium alcaliphilum</name>
    <dbReference type="NCBI Taxonomy" id="1091494"/>
    <lineage>
        <taxon>Bacteria</taxon>
        <taxon>Pseudomonadati</taxon>
        <taxon>Pseudomonadota</taxon>
        <taxon>Gammaproteobacteria</taxon>
        <taxon>Methylococcales</taxon>
        <taxon>Methylococcaceae</taxon>
        <taxon>Methylotuvimicrobium</taxon>
    </lineage>
</organism>
<dbReference type="InterPro" id="IPR036188">
    <property type="entry name" value="FAD/NAD-bd_sf"/>
</dbReference>
<evidence type="ECO:0000256" key="3">
    <source>
        <dbReference type="ARBA" id="ARBA00022630"/>
    </source>
</evidence>
<dbReference type="PATRIC" id="fig|271065.3.peg.1171"/>
<evidence type="ECO:0000256" key="4">
    <source>
        <dbReference type="ARBA" id="ARBA00022827"/>
    </source>
</evidence>
<dbReference type="PRINTS" id="PR00411">
    <property type="entry name" value="PNDRDTASEI"/>
</dbReference>
<feature type="binding site" evidence="11">
    <location>
        <position position="263"/>
    </location>
    <ligand>
        <name>NAD(+)</name>
        <dbReference type="ChEBI" id="CHEBI:57540"/>
    </ligand>
</feature>
<evidence type="ECO:0000256" key="1">
    <source>
        <dbReference type="ARBA" id="ARBA00007532"/>
    </source>
</evidence>
<proteinExistence type="inferred from homology"/>
<accession>G4SU14</accession>
<evidence type="ECO:0000256" key="12">
    <source>
        <dbReference type="PIRSR" id="PIRSR000350-4"/>
    </source>
</evidence>
<feature type="binding site" evidence="11">
    <location>
        <position position="54"/>
    </location>
    <ligand>
        <name>FAD</name>
        <dbReference type="ChEBI" id="CHEBI:57692"/>
    </ligand>
</feature>
<evidence type="ECO:0000256" key="7">
    <source>
        <dbReference type="ARBA" id="ARBA00023157"/>
    </source>
</evidence>
<dbReference type="GO" id="GO:0034599">
    <property type="term" value="P:cellular response to oxidative stress"/>
    <property type="evidence" value="ECO:0007669"/>
    <property type="project" value="TreeGrafter"/>
</dbReference>
<dbReference type="GO" id="GO:0050661">
    <property type="term" value="F:NADP binding"/>
    <property type="evidence" value="ECO:0007669"/>
    <property type="project" value="InterPro"/>
</dbReference>
<feature type="disulfide bond" description="Redox-active" evidence="12">
    <location>
        <begin position="45"/>
        <end position="50"/>
    </location>
</feature>
<name>G4SU14_META2</name>
<dbReference type="InterPro" id="IPR006324">
    <property type="entry name" value="GSHR"/>
</dbReference>
<keyword evidence="5 14" id="KW-0521">NADP</keyword>
<dbReference type="EC" id="1.8.1.7" evidence="14"/>
<feature type="domain" description="FAD/NAD(P)-binding" evidence="16">
    <location>
        <begin position="9"/>
        <end position="319"/>
    </location>
</feature>
<evidence type="ECO:0000256" key="10">
    <source>
        <dbReference type="PIRSR" id="PIRSR000350-2"/>
    </source>
</evidence>
<dbReference type="GO" id="GO:0005829">
    <property type="term" value="C:cytosol"/>
    <property type="evidence" value="ECO:0007669"/>
    <property type="project" value="TreeGrafter"/>
</dbReference>
<evidence type="ECO:0000256" key="6">
    <source>
        <dbReference type="ARBA" id="ARBA00023002"/>
    </source>
</evidence>
<evidence type="ECO:0000256" key="14">
    <source>
        <dbReference type="RuleBase" id="RU365040"/>
    </source>
</evidence>
<keyword evidence="6 13" id="KW-0560">Oxidoreductase</keyword>
<evidence type="ECO:0000259" key="16">
    <source>
        <dbReference type="Pfam" id="PF07992"/>
    </source>
</evidence>
<dbReference type="Proteomes" id="UP000008315">
    <property type="component" value="Chromosome"/>
</dbReference>
<dbReference type="GO" id="GO:0006749">
    <property type="term" value="P:glutathione metabolic process"/>
    <property type="evidence" value="ECO:0007669"/>
    <property type="project" value="InterPro"/>
</dbReference>
<comment type="cofactor">
    <cofactor evidence="11">
        <name>FAD</name>
        <dbReference type="ChEBI" id="CHEBI:57692"/>
    </cofactor>
    <text evidence="11">Binds 1 FAD per subunit.</text>
</comment>
<dbReference type="InterPro" id="IPR004099">
    <property type="entry name" value="Pyr_nucl-diS_OxRdtase_dimer"/>
</dbReference>
<comment type="function">
    <text evidence="14">Catalyzes the reduction of glutathione disulfide (GSSG) to reduced glutathione (GSH).</text>
</comment>
<dbReference type="InterPro" id="IPR012999">
    <property type="entry name" value="Pyr_OxRdtase_I_AS"/>
</dbReference>
<dbReference type="PRINTS" id="PR00368">
    <property type="entry name" value="FADPNR"/>
</dbReference>
<evidence type="ECO:0000256" key="8">
    <source>
        <dbReference type="ARBA" id="ARBA00023284"/>
    </source>
</evidence>
<keyword evidence="11" id="KW-0520">NAD</keyword>
<dbReference type="PANTHER" id="PTHR42737:SF2">
    <property type="entry name" value="GLUTATHIONE REDUCTASE"/>
    <property type="match status" value="1"/>
</dbReference>
<protein>
    <recommendedName>
        <fullName evidence="14">Glutathione reductase</fullName>
        <shortName evidence="14">GRase</shortName>
        <ecNumber evidence="14">1.8.1.7</ecNumber>
    </recommendedName>
</protein>
<dbReference type="NCBIfam" id="NF004776">
    <property type="entry name" value="PRK06116.1"/>
    <property type="match status" value="1"/>
</dbReference>
<keyword evidence="7" id="KW-1015">Disulfide bond</keyword>
<evidence type="ECO:0000313" key="18">
    <source>
        <dbReference type="Proteomes" id="UP000008315"/>
    </source>
</evidence>
<keyword evidence="11" id="KW-0547">Nucleotide-binding</keyword>
<evidence type="ECO:0000313" key="17">
    <source>
        <dbReference type="EMBL" id="CCE22837.1"/>
    </source>
</evidence>
<comment type="catalytic activity">
    <reaction evidence="9 14">
        <text>2 glutathione + NADP(+) = glutathione disulfide + NADPH + H(+)</text>
        <dbReference type="Rhea" id="RHEA:11740"/>
        <dbReference type="ChEBI" id="CHEBI:15378"/>
        <dbReference type="ChEBI" id="CHEBI:57783"/>
        <dbReference type="ChEBI" id="CHEBI:57925"/>
        <dbReference type="ChEBI" id="CHEBI:58297"/>
        <dbReference type="ChEBI" id="CHEBI:58349"/>
        <dbReference type="EC" id="1.8.1.7"/>
    </reaction>
</comment>
<dbReference type="PANTHER" id="PTHR42737">
    <property type="entry name" value="GLUTATHIONE REDUCTASE"/>
    <property type="match status" value="1"/>
</dbReference>
<comment type="similarity">
    <text evidence="1 13">Belongs to the class-I pyridine nucleotide-disulfide oxidoreductase family.</text>
</comment>
<dbReference type="NCBIfam" id="TIGR01424">
    <property type="entry name" value="gluta_reduc_2"/>
    <property type="match status" value="1"/>
</dbReference>
<dbReference type="STRING" id="1091494.MEALZ_1146"/>
<feature type="binding site" evidence="11">
    <location>
        <begin position="176"/>
        <end position="183"/>
    </location>
    <ligand>
        <name>NAD(+)</name>
        <dbReference type="ChEBI" id="CHEBI:57540"/>
    </ligand>
</feature>
<evidence type="ECO:0000256" key="5">
    <source>
        <dbReference type="ARBA" id="ARBA00022857"/>
    </source>
</evidence>
<evidence type="ECO:0000256" key="9">
    <source>
        <dbReference type="ARBA" id="ARBA00049142"/>
    </source>
</evidence>
<dbReference type="PROSITE" id="PS00076">
    <property type="entry name" value="PYRIDINE_REDOX_1"/>
    <property type="match status" value="1"/>
</dbReference>
<dbReference type="GO" id="GO:0045454">
    <property type="term" value="P:cell redox homeostasis"/>
    <property type="evidence" value="ECO:0007669"/>
    <property type="project" value="InterPro"/>
</dbReference>
<dbReference type="SUPFAM" id="SSF55424">
    <property type="entry name" value="FAD/NAD-linked reductases, dimerisation (C-terminal) domain"/>
    <property type="match status" value="1"/>
</dbReference>
<feature type="active site" description="Proton acceptor" evidence="10">
    <location>
        <position position="437"/>
    </location>
</feature>
<keyword evidence="8 13" id="KW-0676">Redox-active center</keyword>
<dbReference type="Gene3D" id="3.50.50.60">
    <property type="entry name" value="FAD/NAD(P)-binding domain"/>
    <property type="match status" value="2"/>
</dbReference>
<dbReference type="SUPFAM" id="SSF51905">
    <property type="entry name" value="FAD/NAD(P)-binding domain"/>
    <property type="match status" value="1"/>
</dbReference>
<evidence type="ECO:0000256" key="11">
    <source>
        <dbReference type="PIRSR" id="PIRSR000350-3"/>
    </source>
</evidence>
<dbReference type="KEGG" id="mah:MEALZ_1146"/>
<comment type="subunit">
    <text evidence="2">Homodimer.</text>
</comment>
<dbReference type="EMBL" id="FO082060">
    <property type="protein sequence ID" value="CCE22837.1"/>
    <property type="molecule type" value="Genomic_DNA"/>
</dbReference>
<reference evidence="18" key="1">
    <citation type="journal article" date="2012" name="J. Bacteriol.">
        <title>Genome sequence of the haloalkaliphilic methanotrophic bacterium Methylomicrobium alcaliphilum 20Z.</title>
        <authorList>
            <person name="Vuilleumier S."/>
            <person name="Khmelenina V.N."/>
            <person name="Bringel F."/>
            <person name="Reshetnikov A.S."/>
            <person name="Lajus A."/>
            <person name="Mangenot S."/>
            <person name="Rouy Z."/>
            <person name="Op den Camp H.J."/>
            <person name="Jetten M.S."/>
            <person name="Dispirito A.A."/>
            <person name="Dunfield P."/>
            <person name="Klotz M.G."/>
            <person name="Semrau J.D."/>
            <person name="Stein L.Y."/>
            <person name="Barbe V."/>
            <person name="Medigue C."/>
            <person name="Trotsenko Y.A."/>
            <person name="Kalyuzhnaya M.G."/>
        </authorList>
    </citation>
    <scope>NUCLEOTIDE SEQUENCE [LARGE SCALE GENOMIC DNA]</scope>
    <source>
        <strain evidence="18">DSM 19304 / NCIMB 14124 / VKM B-2133 / 20Z</strain>
    </source>
</reference>
<dbReference type="InterPro" id="IPR001100">
    <property type="entry name" value="Pyr_nuc-diS_OxRdtase"/>
</dbReference>
<evidence type="ECO:0000256" key="2">
    <source>
        <dbReference type="ARBA" id="ARBA00011738"/>
    </source>
</evidence>
<dbReference type="Gene3D" id="3.30.390.30">
    <property type="match status" value="1"/>
</dbReference>
<gene>
    <name evidence="17" type="primary">gor</name>
    <name evidence="17" type="ordered locus">MEALZ_1146</name>
</gene>
<dbReference type="InterPro" id="IPR046952">
    <property type="entry name" value="GSHR/TRXR-like"/>
</dbReference>
<dbReference type="GO" id="GO:0004362">
    <property type="term" value="F:glutathione-disulfide reductase (NADPH) activity"/>
    <property type="evidence" value="ECO:0007669"/>
    <property type="project" value="UniProtKB-EC"/>
</dbReference>